<evidence type="ECO:0000313" key="3">
    <source>
        <dbReference type="Proteomes" id="UP000243650"/>
    </source>
</evidence>
<dbReference type="PANTHER" id="PTHR35531:SF1">
    <property type="entry name" value="INNER MEMBRANE PROTEIN YBCI-RELATED"/>
    <property type="match status" value="1"/>
</dbReference>
<protein>
    <recommendedName>
        <fullName evidence="4">Metal-dependent hydrolase</fullName>
    </recommendedName>
</protein>
<proteinExistence type="predicted"/>
<evidence type="ECO:0000313" key="2">
    <source>
        <dbReference type="EMBL" id="PRO65946.1"/>
    </source>
</evidence>
<keyword evidence="1" id="KW-0472">Membrane</keyword>
<keyword evidence="3" id="KW-1185">Reference proteome</keyword>
<dbReference type="Proteomes" id="UP000243650">
    <property type="component" value="Unassembled WGS sequence"/>
</dbReference>
<organism evidence="2 3">
    <name type="scientific">Alkalicoccus urumqiensis</name>
    <name type="common">Bacillus urumqiensis</name>
    <dbReference type="NCBI Taxonomy" id="1548213"/>
    <lineage>
        <taxon>Bacteria</taxon>
        <taxon>Bacillati</taxon>
        <taxon>Bacillota</taxon>
        <taxon>Bacilli</taxon>
        <taxon>Bacillales</taxon>
        <taxon>Bacillaceae</taxon>
        <taxon>Alkalicoccus</taxon>
    </lineage>
</organism>
<reference evidence="2 3" key="1">
    <citation type="submission" date="2018-03" db="EMBL/GenBank/DDBJ databases">
        <title>Bacillus urumqiensis sp. nov., a moderately haloalkaliphilic bacterium isolated from a salt lake.</title>
        <authorList>
            <person name="Zhao B."/>
            <person name="Liao Z."/>
        </authorList>
    </citation>
    <scope>NUCLEOTIDE SEQUENCE [LARGE SCALE GENOMIC DNA]</scope>
    <source>
        <strain evidence="2 3">BZ-SZ-XJ18</strain>
    </source>
</reference>
<evidence type="ECO:0000256" key="1">
    <source>
        <dbReference type="SAM" id="Phobius"/>
    </source>
</evidence>
<dbReference type="OrthoDB" id="5459053at2"/>
<keyword evidence="1" id="KW-0812">Transmembrane</keyword>
<gene>
    <name evidence="2" type="ORF">C6I21_06480</name>
</gene>
<sequence length="160" mass="17274">MRYYSHLTAGYAASLAVSTIPLLPAPSWSAAGGAGLILGSLLPDIDQAQSFIGRRSRGLASIIQLLFGHRGLTHSGIVLFGAGTVWFTAGTFFSALAFGVIVHLLADLCSRGGIPLFAPFDKKRTSIPLYRTGKFSEYVVTFCLIAYIGLFHSWWTVPMF</sequence>
<dbReference type="Pfam" id="PF04307">
    <property type="entry name" value="YdjM"/>
    <property type="match status" value="1"/>
</dbReference>
<comment type="caution">
    <text evidence="2">The sequence shown here is derived from an EMBL/GenBank/DDBJ whole genome shotgun (WGS) entry which is preliminary data.</text>
</comment>
<feature type="transmembrane region" description="Helical" evidence="1">
    <location>
        <begin position="77"/>
        <end position="106"/>
    </location>
</feature>
<dbReference type="RefSeq" id="WP_105958630.1">
    <property type="nucleotide sequence ID" value="NZ_PVNS01000005.1"/>
</dbReference>
<dbReference type="AlphaFoldDB" id="A0A2P6MI36"/>
<keyword evidence="1" id="KW-1133">Transmembrane helix</keyword>
<dbReference type="EMBL" id="PVNS01000005">
    <property type="protein sequence ID" value="PRO65946.1"/>
    <property type="molecule type" value="Genomic_DNA"/>
</dbReference>
<dbReference type="PANTHER" id="PTHR35531">
    <property type="entry name" value="INNER MEMBRANE PROTEIN YBCI-RELATED"/>
    <property type="match status" value="1"/>
</dbReference>
<accession>A0A2P6MI36</accession>
<dbReference type="InterPro" id="IPR007404">
    <property type="entry name" value="YdjM-like"/>
</dbReference>
<evidence type="ECO:0008006" key="4">
    <source>
        <dbReference type="Google" id="ProtNLM"/>
    </source>
</evidence>
<name>A0A2P6MI36_ALKUR</name>
<feature type="transmembrane region" description="Helical" evidence="1">
    <location>
        <begin position="138"/>
        <end position="157"/>
    </location>
</feature>